<evidence type="ECO:0000313" key="2">
    <source>
        <dbReference type="EMBL" id="MBU2712324.1"/>
    </source>
</evidence>
<reference evidence="2 3" key="1">
    <citation type="submission" date="2021-04" db="EMBL/GenBank/DDBJ databases">
        <authorList>
            <person name="Pira H."/>
            <person name="Risdian C."/>
            <person name="Wink J."/>
        </authorList>
    </citation>
    <scope>NUCLEOTIDE SEQUENCE [LARGE SCALE GENOMIC DNA]</scope>
    <source>
        <strain evidence="2 3">WH53</strain>
    </source>
</reference>
<gene>
    <name evidence="2" type="ORF">KCG35_14755</name>
</gene>
<accession>A0ABS5ZE29</accession>
<proteinExistence type="predicted"/>
<evidence type="ECO:0000313" key="3">
    <source>
        <dbReference type="Proteomes" id="UP000690515"/>
    </source>
</evidence>
<dbReference type="InterPro" id="IPR009081">
    <property type="entry name" value="PP-bd_ACP"/>
</dbReference>
<dbReference type="Pfam" id="PF00550">
    <property type="entry name" value="PP-binding"/>
    <property type="match status" value="1"/>
</dbReference>
<evidence type="ECO:0000259" key="1">
    <source>
        <dbReference type="PROSITE" id="PS50075"/>
    </source>
</evidence>
<protein>
    <submittedName>
        <fullName evidence="2">Acyl carrier protein</fullName>
    </submittedName>
</protein>
<dbReference type="InterPro" id="IPR036736">
    <property type="entry name" value="ACP-like_sf"/>
</dbReference>
<name>A0ABS5ZE29_9GAMM</name>
<dbReference type="PROSITE" id="PS50075">
    <property type="entry name" value="CARRIER"/>
    <property type="match status" value="1"/>
</dbReference>
<comment type="caution">
    <text evidence="2">The sequence shown here is derived from an EMBL/GenBank/DDBJ whole genome shotgun (WGS) entry which is preliminary data.</text>
</comment>
<dbReference type="RefSeq" id="WP_215820552.1">
    <property type="nucleotide sequence ID" value="NZ_JAGSOY010000035.1"/>
</dbReference>
<feature type="domain" description="Carrier" evidence="1">
    <location>
        <begin position="2"/>
        <end position="81"/>
    </location>
</feature>
<dbReference type="SUPFAM" id="SSF47336">
    <property type="entry name" value="ACP-like"/>
    <property type="match status" value="1"/>
</dbReference>
<sequence length="82" mass="9520">MKDKNTLTRFLLEQIQTIAPDSDTDNLDPDEDMRDELDLDSMDFLRLLESISKQLSVNIPEVDYNKITTLNNMVNYIQAIAR</sequence>
<organism evidence="2 3">
    <name type="scientific">Zooshikella harenae</name>
    <dbReference type="NCBI Taxonomy" id="2827238"/>
    <lineage>
        <taxon>Bacteria</taxon>
        <taxon>Pseudomonadati</taxon>
        <taxon>Pseudomonadota</taxon>
        <taxon>Gammaproteobacteria</taxon>
        <taxon>Oceanospirillales</taxon>
        <taxon>Zooshikellaceae</taxon>
        <taxon>Zooshikella</taxon>
    </lineage>
</organism>
<dbReference type="Proteomes" id="UP000690515">
    <property type="component" value="Unassembled WGS sequence"/>
</dbReference>
<dbReference type="EMBL" id="JAGSOY010000035">
    <property type="protein sequence ID" value="MBU2712324.1"/>
    <property type="molecule type" value="Genomic_DNA"/>
</dbReference>
<dbReference type="Gene3D" id="1.10.1200.10">
    <property type="entry name" value="ACP-like"/>
    <property type="match status" value="1"/>
</dbReference>
<keyword evidence="3" id="KW-1185">Reference proteome</keyword>